<reference evidence="8" key="2">
    <citation type="submission" date="2025-08" db="UniProtKB">
        <authorList>
            <consortium name="RefSeq"/>
        </authorList>
    </citation>
    <scope>IDENTIFICATION</scope>
    <source>
        <tissue evidence="8">Leaf</tissue>
    </source>
</reference>
<keyword evidence="5" id="KW-0812">Transmembrane</keyword>
<reference evidence="7" key="1">
    <citation type="journal article" date="2014" name="Nat. Commun.">
        <title>The emerging biofuel crop Camelina sativa retains a highly undifferentiated hexaploid genome structure.</title>
        <authorList>
            <person name="Kagale S."/>
            <person name="Koh C."/>
            <person name="Nixon J."/>
            <person name="Bollina V."/>
            <person name="Clarke W.E."/>
            <person name="Tuteja R."/>
            <person name="Spillane C."/>
            <person name="Robinson S.J."/>
            <person name="Links M.G."/>
            <person name="Clarke C."/>
            <person name="Higgins E.E."/>
            <person name="Huebert T."/>
            <person name="Sharpe A.G."/>
            <person name="Parkin I.A."/>
        </authorList>
    </citation>
    <scope>NUCLEOTIDE SEQUENCE [LARGE SCALE GENOMIC DNA]</scope>
    <source>
        <strain evidence="7">cv. DH55</strain>
    </source>
</reference>
<dbReference type="Proteomes" id="UP000694864">
    <property type="component" value="Chromosome 3"/>
</dbReference>
<keyword evidence="5" id="KW-0472">Membrane</keyword>
<proteinExistence type="predicted"/>
<evidence type="ECO:0000313" key="8">
    <source>
        <dbReference type="RefSeq" id="XP_019096239.1"/>
    </source>
</evidence>
<dbReference type="GeneID" id="109130743"/>
<keyword evidence="5" id="KW-1133">Transmembrane helix</keyword>
<feature type="domain" description="GRF-type" evidence="6">
    <location>
        <begin position="20"/>
        <end position="68"/>
    </location>
</feature>
<accession>A0ABM1RB51</accession>
<protein>
    <submittedName>
        <fullName evidence="8">Uncharacterized protein At1g43920, Chloroplastic-like</fullName>
    </submittedName>
</protein>
<dbReference type="PROSITE" id="PS51999">
    <property type="entry name" value="ZF_GRF"/>
    <property type="match status" value="1"/>
</dbReference>
<name>A0ABM1RB51_CAMSA</name>
<dbReference type="RefSeq" id="XP_019096239.1">
    <property type="nucleotide sequence ID" value="XM_019240694.1"/>
</dbReference>
<evidence type="ECO:0000259" key="6">
    <source>
        <dbReference type="PROSITE" id="PS51999"/>
    </source>
</evidence>
<keyword evidence="1" id="KW-0479">Metal-binding</keyword>
<keyword evidence="7" id="KW-1185">Reference proteome</keyword>
<sequence>MSSSSITSGGVGERGVSSKCACGLDVKIFTSKTQENPGRPFFRCVSKRDVNTWTSKRDNHLFKWVEDVVFEEVEDALPRLSIIANEISKIKAEVNEIDAMMKELKEEDMANKKELRKFMMCFKVGFVWLCFMTILCSFVLFRQGNQNTFMLSY</sequence>
<keyword evidence="3" id="KW-0862">Zinc</keyword>
<evidence type="ECO:0000256" key="5">
    <source>
        <dbReference type="SAM" id="Phobius"/>
    </source>
</evidence>
<feature type="transmembrane region" description="Helical" evidence="5">
    <location>
        <begin position="120"/>
        <end position="141"/>
    </location>
</feature>
<evidence type="ECO:0000313" key="7">
    <source>
        <dbReference type="Proteomes" id="UP000694864"/>
    </source>
</evidence>
<evidence type="ECO:0000256" key="3">
    <source>
        <dbReference type="ARBA" id="ARBA00022833"/>
    </source>
</evidence>
<organism evidence="7 8">
    <name type="scientific">Camelina sativa</name>
    <name type="common">False flax</name>
    <name type="synonym">Myagrum sativum</name>
    <dbReference type="NCBI Taxonomy" id="90675"/>
    <lineage>
        <taxon>Eukaryota</taxon>
        <taxon>Viridiplantae</taxon>
        <taxon>Streptophyta</taxon>
        <taxon>Embryophyta</taxon>
        <taxon>Tracheophyta</taxon>
        <taxon>Spermatophyta</taxon>
        <taxon>Magnoliopsida</taxon>
        <taxon>eudicotyledons</taxon>
        <taxon>Gunneridae</taxon>
        <taxon>Pentapetalae</taxon>
        <taxon>rosids</taxon>
        <taxon>malvids</taxon>
        <taxon>Brassicales</taxon>
        <taxon>Brassicaceae</taxon>
        <taxon>Camelineae</taxon>
        <taxon>Camelina</taxon>
    </lineage>
</organism>
<dbReference type="InterPro" id="IPR010666">
    <property type="entry name" value="Znf_GRF"/>
</dbReference>
<evidence type="ECO:0000256" key="4">
    <source>
        <dbReference type="PROSITE-ProRule" id="PRU01343"/>
    </source>
</evidence>
<gene>
    <name evidence="8" type="primary">LOC109130743</name>
</gene>
<evidence type="ECO:0000256" key="1">
    <source>
        <dbReference type="ARBA" id="ARBA00022723"/>
    </source>
</evidence>
<dbReference type="PANTHER" id="PTHR33248">
    <property type="entry name" value="ZINC ION-BINDING PROTEIN"/>
    <property type="match status" value="1"/>
</dbReference>
<keyword evidence="2 4" id="KW-0863">Zinc-finger</keyword>
<evidence type="ECO:0000256" key="2">
    <source>
        <dbReference type="ARBA" id="ARBA00022771"/>
    </source>
</evidence>